<reference evidence="12" key="1">
    <citation type="submission" date="2013-08" db="EMBL/GenBank/DDBJ databases">
        <authorList>
            <person name="Mendez C."/>
            <person name="Richter M."/>
            <person name="Ferrer M."/>
            <person name="Sanchez J."/>
        </authorList>
    </citation>
    <scope>NUCLEOTIDE SEQUENCE</scope>
</reference>
<dbReference type="GO" id="GO:0016151">
    <property type="term" value="F:nickel cation binding"/>
    <property type="evidence" value="ECO:0007669"/>
    <property type="project" value="InterPro"/>
</dbReference>
<proteinExistence type="predicted"/>
<dbReference type="PANTHER" id="PTHR42682:SF5">
    <property type="entry name" value="HYDROGENASE-4 COMPONENT F"/>
    <property type="match status" value="1"/>
</dbReference>
<dbReference type="PRINTS" id="PR01437">
    <property type="entry name" value="NUOXDRDTASE4"/>
</dbReference>
<dbReference type="GO" id="GO:0008137">
    <property type="term" value="F:NADH dehydrogenase (ubiquinone) activity"/>
    <property type="evidence" value="ECO:0007669"/>
    <property type="project" value="InterPro"/>
</dbReference>
<feature type="transmembrane region" description="Helical" evidence="8">
    <location>
        <begin position="406"/>
        <end position="426"/>
    </location>
</feature>
<comment type="caution">
    <text evidence="12">The sequence shown here is derived from an EMBL/GenBank/DDBJ whole genome shotgun (WGS) entry which is preliminary data.</text>
</comment>
<evidence type="ECO:0000259" key="10">
    <source>
        <dbReference type="Pfam" id="PF00346"/>
    </source>
</evidence>
<feature type="domain" description="NADH-quinone oxidoreductase subunit D" evidence="10">
    <location>
        <begin position="909"/>
        <end position="972"/>
    </location>
</feature>
<feature type="transmembrane region" description="Helical" evidence="8">
    <location>
        <begin position="101"/>
        <end position="118"/>
    </location>
</feature>
<dbReference type="Pfam" id="PF00329">
    <property type="entry name" value="Complex1_30kDa"/>
    <property type="match status" value="1"/>
</dbReference>
<feature type="transmembrane region" description="Helical" evidence="8">
    <location>
        <begin position="6"/>
        <end position="23"/>
    </location>
</feature>
<feature type="transmembrane region" description="Helical" evidence="8">
    <location>
        <begin position="367"/>
        <end position="385"/>
    </location>
</feature>
<dbReference type="SUPFAM" id="SSF143243">
    <property type="entry name" value="Nqo5-like"/>
    <property type="match status" value="1"/>
</dbReference>
<dbReference type="InterPro" id="IPR001135">
    <property type="entry name" value="NADH_Q_OxRdtase_suD"/>
</dbReference>
<keyword evidence="2" id="KW-1003">Cell membrane</keyword>
<keyword evidence="5" id="KW-0560">Oxidoreductase</keyword>
<feature type="domain" description="NADH:quinone oxidoreductase/Mrp antiporter transmembrane" evidence="11">
    <location>
        <begin position="124"/>
        <end position="410"/>
    </location>
</feature>
<evidence type="ECO:0000256" key="2">
    <source>
        <dbReference type="ARBA" id="ARBA00022475"/>
    </source>
</evidence>
<dbReference type="InterPro" id="IPR001501">
    <property type="entry name" value="Ni-dep_hyd_lsu"/>
</dbReference>
<evidence type="ECO:0000256" key="1">
    <source>
        <dbReference type="ARBA" id="ARBA00004651"/>
    </source>
</evidence>
<dbReference type="Pfam" id="PF00361">
    <property type="entry name" value="Proton_antipo_M"/>
    <property type="match status" value="1"/>
</dbReference>
<evidence type="ECO:0000259" key="9">
    <source>
        <dbReference type="Pfam" id="PF00329"/>
    </source>
</evidence>
<accession>T1AWF6</accession>
<dbReference type="InterPro" id="IPR052175">
    <property type="entry name" value="ComplexI-like_HydComp"/>
</dbReference>
<dbReference type="GO" id="GO:0016651">
    <property type="term" value="F:oxidoreductase activity, acting on NAD(P)H"/>
    <property type="evidence" value="ECO:0007669"/>
    <property type="project" value="InterPro"/>
</dbReference>
<dbReference type="InterPro" id="IPR003918">
    <property type="entry name" value="NADH_UbQ_OxRdtase"/>
</dbReference>
<evidence type="ECO:0000313" key="12">
    <source>
        <dbReference type="EMBL" id="EQD60683.1"/>
    </source>
</evidence>
<dbReference type="GO" id="GO:0048038">
    <property type="term" value="F:quinone binding"/>
    <property type="evidence" value="ECO:0007669"/>
    <property type="project" value="InterPro"/>
</dbReference>
<keyword evidence="6" id="KW-0520">NAD</keyword>
<dbReference type="InterPro" id="IPR037232">
    <property type="entry name" value="NADH_quin_OxRdtase_su_C/D-like"/>
</dbReference>
<dbReference type="EMBL" id="AUZZ01002382">
    <property type="protein sequence ID" value="EQD60683.1"/>
    <property type="molecule type" value="Genomic_DNA"/>
</dbReference>
<organism evidence="12">
    <name type="scientific">mine drainage metagenome</name>
    <dbReference type="NCBI Taxonomy" id="410659"/>
    <lineage>
        <taxon>unclassified sequences</taxon>
        <taxon>metagenomes</taxon>
        <taxon>ecological metagenomes</taxon>
    </lineage>
</organism>
<dbReference type="Pfam" id="PF00346">
    <property type="entry name" value="Complex1_49kDa"/>
    <property type="match status" value="2"/>
</dbReference>
<evidence type="ECO:0000259" key="11">
    <source>
        <dbReference type="Pfam" id="PF00361"/>
    </source>
</evidence>
<feature type="domain" description="NADH:ubiquinone oxidoreductase 30kDa subunit" evidence="9">
    <location>
        <begin position="548"/>
        <end position="591"/>
    </location>
</feature>
<evidence type="ECO:0000256" key="6">
    <source>
        <dbReference type="ARBA" id="ARBA00023027"/>
    </source>
</evidence>
<dbReference type="InterPro" id="IPR029014">
    <property type="entry name" value="NiFe-Hase_large"/>
</dbReference>
<dbReference type="Pfam" id="PF00374">
    <property type="entry name" value="NiFeSe_Hases"/>
    <property type="match status" value="1"/>
</dbReference>
<gene>
    <name evidence="12" type="ORF">B2A_03559</name>
</gene>
<evidence type="ECO:0000256" key="8">
    <source>
        <dbReference type="SAM" id="Phobius"/>
    </source>
</evidence>
<evidence type="ECO:0000256" key="5">
    <source>
        <dbReference type="ARBA" id="ARBA00023002"/>
    </source>
</evidence>
<feature type="transmembrane region" description="Helical" evidence="8">
    <location>
        <begin position="68"/>
        <end position="89"/>
    </location>
</feature>
<keyword evidence="3 8" id="KW-0812">Transmembrane</keyword>
<dbReference type="SUPFAM" id="SSF56762">
    <property type="entry name" value="HydB/Nqo4-like"/>
    <property type="match status" value="1"/>
</dbReference>
<feature type="domain" description="NADH-quinone oxidoreductase subunit D" evidence="10">
    <location>
        <begin position="747"/>
        <end position="895"/>
    </location>
</feature>
<dbReference type="GO" id="GO:0051287">
    <property type="term" value="F:NAD binding"/>
    <property type="evidence" value="ECO:0007669"/>
    <property type="project" value="InterPro"/>
</dbReference>
<reference evidence="12" key="2">
    <citation type="journal article" date="2014" name="ISME J.">
        <title>Microbial stratification in low pH oxic and suboxic macroscopic growths along an acid mine drainage.</title>
        <authorList>
            <person name="Mendez-Garcia C."/>
            <person name="Mesa V."/>
            <person name="Sprenger R.R."/>
            <person name="Richter M."/>
            <person name="Diez M.S."/>
            <person name="Solano J."/>
            <person name="Bargiela R."/>
            <person name="Golyshina O.V."/>
            <person name="Manteca A."/>
            <person name="Ramos J.L."/>
            <person name="Gallego J.R."/>
            <person name="Llorente I."/>
            <person name="Martins Dos Santos V.A."/>
            <person name="Jensen O.N."/>
            <person name="Pelaez A.I."/>
            <person name="Sanchez J."/>
            <person name="Ferrer M."/>
        </authorList>
    </citation>
    <scope>NUCLEOTIDE SEQUENCE</scope>
</reference>
<keyword evidence="4 8" id="KW-1133">Transmembrane helix</keyword>
<evidence type="ECO:0000256" key="7">
    <source>
        <dbReference type="ARBA" id="ARBA00023136"/>
    </source>
</evidence>
<feature type="transmembrane region" description="Helical" evidence="8">
    <location>
        <begin position="154"/>
        <end position="174"/>
    </location>
</feature>
<dbReference type="Gene3D" id="1.10.645.10">
    <property type="entry name" value="Cytochrome-c3 Hydrogenase, chain B"/>
    <property type="match status" value="1"/>
</dbReference>
<dbReference type="InterPro" id="IPR001750">
    <property type="entry name" value="ND/Mrp_TM"/>
</dbReference>
<dbReference type="InterPro" id="IPR001268">
    <property type="entry name" value="NADH_UbQ_OxRdtase_30kDa_su"/>
</dbReference>
<comment type="subcellular location">
    <subcellularLocation>
        <location evidence="1">Cell membrane</location>
        <topology evidence="1">Multi-pass membrane protein</topology>
    </subcellularLocation>
</comment>
<feature type="transmembrane region" description="Helical" evidence="8">
    <location>
        <begin position="446"/>
        <end position="465"/>
    </location>
</feature>
<keyword evidence="12" id="KW-0830">Ubiquinone</keyword>
<feature type="transmembrane region" description="Helical" evidence="8">
    <location>
        <begin position="237"/>
        <end position="259"/>
    </location>
</feature>
<sequence>MSQPALIMVLWAAPLATVLWSLLVRRATGWVNLLSALVCFPVSVLLLVSADTPHTWFDQMLYVDRIGAWVLMCVAVVYLLSSFFALDYMRHGEDARRLPNFYALFALFAWTMFAAPMANMIGVYWIGIELTTLVSTFLVGYERRAESMEAAWKYIIIVSGGISIALLGTVLLYWGGTFVLGPTYTLDWSTLDAIAPKLPVVLLQLGFLLALVGYGVKAGLAPMHTWLPDAHSEAPAPVSAMLSGALLNCAMLGIVRFLAATDIAGHGAWPHRVLIALGVVSLIVGALFIMRQRGLKRMLAYSSVEHMGVIALGFGFGGVLGVFGALYHMLNHSINKTLMFIGAGSTVHRYGTHDIEQMRDVPAAMPGVAWLWLAGAVAITGAPPFGLFRSELSVLMAGWQGSGTRWVAILFLLLLIVIFVGFLNHFRLMYARPATTPPSGPLPGVMTWIPMLLAVAALLVLGLWWPPLFMQWFGQIAHASGGGVMSNMLVLHLRATDVPGNIENLLVQGGRMQMVYASSVDGRIEACYLAAPGAGKPFELWRVAVPPGGLPSMAAHVPLLGWYEREMQDLSGVGVLDHPEPYALVIERGTDPAPFFAAMDDGHYPAPHVLPEVEGDDVQELDFGPIRADVFESGQFRFFYIGERILRYHPRLFLKHRGMEKRFQGLVPDAAVVLAERVSGVGALAHALAFCQAIEDAAGIEAPPRARVWRSVLAEMERLYNHLHYLGVLADATTLKVGQAEGRLLEEQAKQLAARACGHRLLMNVLRPGGLRRDLALPSDFAELLGKLESASLRYLDQLEVTSSFLDRLHTTGPLPRQVAFDQGATGPVERASDLDRDLRRDHPYAAYAEHAPDVALHKDGDAYARYRVRGAELRASFVLLRHLLAHLAPGPVLASCVAPADSIGLGWAESPRGSVYYVVHVDASGRLARVKIKSPSYSNWRVFPYTVHGTNMMDYAINEASFGSTIAGCDR</sequence>
<dbReference type="AlphaFoldDB" id="T1AWF6"/>
<dbReference type="PANTHER" id="PTHR42682">
    <property type="entry name" value="HYDROGENASE-4 COMPONENT F"/>
    <property type="match status" value="1"/>
</dbReference>
<keyword evidence="7 8" id="KW-0472">Membrane</keyword>
<dbReference type="GO" id="GO:0042773">
    <property type="term" value="P:ATP synthesis coupled electron transport"/>
    <property type="evidence" value="ECO:0007669"/>
    <property type="project" value="InterPro"/>
</dbReference>
<feature type="transmembrane region" description="Helical" evidence="8">
    <location>
        <begin position="309"/>
        <end position="330"/>
    </location>
</feature>
<dbReference type="GO" id="GO:0005886">
    <property type="term" value="C:plasma membrane"/>
    <property type="evidence" value="ECO:0007669"/>
    <property type="project" value="UniProtKB-SubCell"/>
</dbReference>
<feature type="transmembrane region" description="Helical" evidence="8">
    <location>
        <begin position="271"/>
        <end position="289"/>
    </location>
</feature>
<evidence type="ECO:0000256" key="3">
    <source>
        <dbReference type="ARBA" id="ARBA00022692"/>
    </source>
</evidence>
<protein>
    <submittedName>
        <fullName evidence="12">NADH dehydrogenase (Ubiquinone), 30 kDa subunit</fullName>
    </submittedName>
</protein>
<feature type="transmembrane region" description="Helical" evidence="8">
    <location>
        <begin position="124"/>
        <end position="142"/>
    </location>
</feature>
<evidence type="ECO:0000256" key="4">
    <source>
        <dbReference type="ARBA" id="ARBA00022989"/>
    </source>
</evidence>
<name>T1AWF6_9ZZZZ</name>
<feature type="transmembrane region" description="Helical" evidence="8">
    <location>
        <begin position="30"/>
        <end position="48"/>
    </location>
</feature>